<proteinExistence type="predicted"/>
<evidence type="ECO:0000256" key="1">
    <source>
        <dbReference type="SAM" id="MobiDB-lite"/>
    </source>
</evidence>
<reference evidence="2 3" key="1">
    <citation type="submission" date="2024-10" db="EMBL/GenBank/DDBJ databases">
        <authorList>
            <person name="Kim D."/>
        </authorList>
    </citation>
    <scope>NUCLEOTIDE SEQUENCE [LARGE SCALE GENOMIC DNA]</scope>
    <source>
        <strain evidence="2">BH-2024</strain>
    </source>
</reference>
<feature type="compositionally biased region" description="Basic residues" evidence="1">
    <location>
        <begin position="311"/>
        <end position="322"/>
    </location>
</feature>
<feature type="region of interest" description="Disordered" evidence="1">
    <location>
        <begin position="121"/>
        <end position="174"/>
    </location>
</feature>
<organism evidence="2 3">
    <name type="scientific">Heterodera trifolii</name>
    <dbReference type="NCBI Taxonomy" id="157864"/>
    <lineage>
        <taxon>Eukaryota</taxon>
        <taxon>Metazoa</taxon>
        <taxon>Ecdysozoa</taxon>
        <taxon>Nematoda</taxon>
        <taxon>Chromadorea</taxon>
        <taxon>Rhabditida</taxon>
        <taxon>Tylenchina</taxon>
        <taxon>Tylenchomorpha</taxon>
        <taxon>Tylenchoidea</taxon>
        <taxon>Heteroderidae</taxon>
        <taxon>Heteroderinae</taxon>
        <taxon>Heterodera</taxon>
    </lineage>
</organism>
<feature type="compositionally biased region" description="Pro residues" evidence="1">
    <location>
        <begin position="131"/>
        <end position="150"/>
    </location>
</feature>
<dbReference type="Proteomes" id="UP001620626">
    <property type="component" value="Unassembled WGS sequence"/>
</dbReference>
<feature type="region of interest" description="Disordered" evidence="1">
    <location>
        <begin position="246"/>
        <end position="356"/>
    </location>
</feature>
<feature type="compositionally biased region" description="Basic and acidic residues" evidence="1">
    <location>
        <begin position="347"/>
        <end position="356"/>
    </location>
</feature>
<feature type="compositionally biased region" description="Basic and acidic residues" evidence="1">
    <location>
        <begin position="282"/>
        <end position="310"/>
    </location>
</feature>
<evidence type="ECO:0000313" key="2">
    <source>
        <dbReference type="EMBL" id="KAL3113472.1"/>
    </source>
</evidence>
<keyword evidence="3" id="KW-1185">Reference proteome</keyword>
<evidence type="ECO:0000313" key="3">
    <source>
        <dbReference type="Proteomes" id="UP001620626"/>
    </source>
</evidence>
<accession>A0ABD2LF18</accession>
<dbReference type="EMBL" id="JBICBT010000446">
    <property type="protein sequence ID" value="KAL3113472.1"/>
    <property type="molecule type" value="Genomic_DNA"/>
</dbReference>
<name>A0ABD2LF18_9BILA</name>
<gene>
    <name evidence="2" type="ORF">niasHT_013582</name>
</gene>
<comment type="caution">
    <text evidence="2">The sequence shown here is derived from an EMBL/GenBank/DDBJ whole genome shotgun (WGS) entry which is preliminary data.</text>
</comment>
<feature type="compositionally biased region" description="Low complexity" evidence="1">
    <location>
        <begin position="157"/>
        <end position="170"/>
    </location>
</feature>
<sequence length="369" mass="40859">MAKGQRMPLVLRFSLLNVFPVNVRPFLLISHFLLFLKCSVIADLPLELDPFLERLFETVECEAFLADASFLAVSTRDCPPSTCDFPRQLCMRPAASYKDESANQCRAIPEECLIAANGGVSPPSPGLSSAPPAPPPPPSPSPPPPTPPQLRPDAVMPILPSSSQPSPTSPKASNFISERRIPIYSELRPVLVSRVQNGADQRQFVRFAVRMRGGVSALRQQSQSFRGDFCASFGALSVRRFSQFDSLPKPTATSATTTSRKQRRTFGLTDGPMAKQPSGKFYSDDNEHNSRSTRERERRGNIAARDDGERRRRGHSVGRKSIGRTDPITRKTKMKRERGKAAQVEAAGKERRTKERKTFAISQIDVPNK</sequence>
<protein>
    <submittedName>
        <fullName evidence="2">Uncharacterized protein</fullName>
    </submittedName>
</protein>
<dbReference type="AlphaFoldDB" id="A0ABD2LF18"/>